<evidence type="ECO:0000313" key="2">
    <source>
        <dbReference type="EMBL" id="SCL94279.1"/>
    </source>
</evidence>
<proteinExistence type="predicted"/>
<protein>
    <submittedName>
        <fullName evidence="2">Uncharacterized protein</fullName>
    </submittedName>
</protein>
<organism evidence="2 3">
    <name type="scientific">Plasmodium chabaudi adami</name>
    <dbReference type="NCBI Taxonomy" id="5826"/>
    <lineage>
        <taxon>Eukaryota</taxon>
        <taxon>Sar</taxon>
        <taxon>Alveolata</taxon>
        <taxon>Apicomplexa</taxon>
        <taxon>Aconoidasida</taxon>
        <taxon>Haemosporida</taxon>
        <taxon>Plasmodiidae</taxon>
        <taxon>Plasmodium</taxon>
        <taxon>Plasmodium (Vinckeia)</taxon>
    </lineage>
</organism>
<evidence type="ECO:0000256" key="1">
    <source>
        <dbReference type="SAM" id="MobiDB-lite"/>
    </source>
</evidence>
<name>A0A1D3LA77_PLACE</name>
<dbReference type="AlphaFoldDB" id="A0A1D3LA77"/>
<gene>
    <name evidence="2" type="ORF">PCHDK_000536700</name>
</gene>
<sequence length="22" mass="2677">MINEESNEDKKDAAGFMRKWNY</sequence>
<feature type="non-terminal residue" evidence="2">
    <location>
        <position position="1"/>
    </location>
</feature>
<reference evidence="2 3" key="1">
    <citation type="submission" date="2016-08" db="EMBL/GenBank/DDBJ databases">
        <authorList>
            <consortium name="Pathogen Informatics"/>
        </authorList>
    </citation>
    <scope>NUCLEOTIDE SEQUENCE [LARGE SCALE GENOMIC DNA]</scope>
    <source>
        <strain evidence="2 3">DK</strain>
    </source>
</reference>
<dbReference type="EMBL" id="FMIO01000442">
    <property type="protein sequence ID" value="SCL94279.1"/>
    <property type="molecule type" value="Genomic_DNA"/>
</dbReference>
<dbReference type="Proteomes" id="UP000195879">
    <property type="component" value="Unassembled WGS sequence"/>
</dbReference>
<accession>A0A1D3LA77</accession>
<evidence type="ECO:0000313" key="3">
    <source>
        <dbReference type="Proteomes" id="UP000195879"/>
    </source>
</evidence>
<feature type="region of interest" description="Disordered" evidence="1">
    <location>
        <begin position="1"/>
        <end position="22"/>
    </location>
</feature>